<comment type="caution">
    <text evidence="2">The sequence shown here is derived from an EMBL/GenBank/DDBJ whole genome shotgun (WGS) entry which is preliminary data.</text>
</comment>
<evidence type="ECO:0000313" key="2">
    <source>
        <dbReference type="EMBL" id="TFE31644.1"/>
    </source>
</evidence>
<dbReference type="RefSeq" id="WP_135150215.1">
    <property type="nucleotide sequence ID" value="NZ_SOMN01000001.1"/>
</dbReference>
<proteinExistence type="predicted"/>
<dbReference type="AlphaFoldDB" id="A0A4Y8M7T8"/>
<dbReference type="EMBL" id="SOMN01000001">
    <property type="protein sequence ID" value="TFE31644.1"/>
    <property type="molecule type" value="Genomic_DNA"/>
</dbReference>
<accession>A0A4Y8M7T8</accession>
<name>A0A4Y8M7T8_9BACL</name>
<organism evidence="2 3">
    <name type="scientific">Cohnella luojiensis</name>
    <dbReference type="NCBI Taxonomy" id="652876"/>
    <lineage>
        <taxon>Bacteria</taxon>
        <taxon>Bacillati</taxon>
        <taxon>Bacillota</taxon>
        <taxon>Bacilli</taxon>
        <taxon>Bacillales</taxon>
        <taxon>Paenibacillaceae</taxon>
        <taxon>Cohnella</taxon>
    </lineage>
</organism>
<dbReference type="OrthoDB" id="2660342at2"/>
<feature type="compositionally biased region" description="Polar residues" evidence="1">
    <location>
        <begin position="54"/>
        <end position="70"/>
    </location>
</feature>
<protein>
    <recommendedName>
        <fullName evidence="4">DUF3679 domain-containing protein</fullName>
    </recommendedName>
</protein>
<evidence type="ECO:0008006" key="4">
    <source>
        <dbReference type="Google" id="ProtNLM"/>
    </source>
</evidence>
<keyword evidence="3" id="KW-1185">Reference proteome</keyword>
<feature type="compositionally biased region" description="Basic and acidic residues" evidence="1">
    <location>
        <begin position="73"/>
        <end position="84"/>
    </location>
</feature>
<evidence type="ECO:0000256" key="1">
    <source>
        <dbReference type="SAM" id="MobiDB-lite"/>
    </source>
</evidence>
<reference evidence="2 3" key="1">
    <citation type="submission" date="2019-03" db="EMBL/GenBank/DDBJ databases">
        <title>Cohnella endophytica sp. nov., a novel endophytic bacterium isolated from bark of Sonneratia apetala.</title>
        <authorList>
            <person name="Tuo L."/>
        </authorList>
    </citation>
    <scope>NUCLEOTIDE SEQUENCE [LARGE SCALE GENOMIC DNA]</scope>
    <source>
        <strain evidence="2 3">CCTCC AB 208254</strain>
    </source>
</reference>
<gene>
    <name evidence="2" type="ORF">E2980_00765</name>
</gene>
<feature type="region of interest" description="Disordered" evidence="1">
    <location>
        <begin position="33"/>
        <end position="96"/>
    </location>
</feature>
<dbReference type="Proteomes" id="UP000297900">
    <property type="component" value="Unassembled WGS sequence"/>
</dbReference>
<sequence>MRRDTFKLLVFAAILGFAVLYGMELSSKGIENVNGSLVSDTNGQAVEEGDWTLPANQTPRDSQSPDQEASAQGRREAEDNLKDWDEAELGIPRNDREPIVDRVSGKTADVLHDLSRNGIRMVVSIFDKVMG</sequence>
<evidence type="ECO:0000313" key="3">
    <source>
        <dbReference type="Proteomes" id="UP000297900"/>
    </source>
</evidence>
<feature type="compositionally biased region" description="Polar residues" evidence="1">
    <location>
        <begin position="33"/>
        <end position="44"/>
    </location>
</feature>